<dbReference type="PANTHER" id="PTHR43673">
    <property type="entry name" value="NAD(P)H NITROREDUCTASE YDGI-RELATED"/>
    <property type="match status" value="1"/>
</dbReference>
<comment type="similarity">
    <text evidence="1">Belongs to the nitroreductase family.</text>
</comment>
<gene>
    <name evidence="4" type="ORF">EDM52_13120</name>
</gene>
<keyword evidence="2" id="KW-0560">Oxidoreductase</keyword>
<dbReference type="InterPro" id="IPR029479">
    <property type="entry name" value="Nitroreductase"/>
</dbReference>
<dbReference type="RefSeq" id="WP_122909434.1">
    <property type="nucleotide sequence ID" value="NZ_CBCSBE010000027.1"/>
</dbReference>
<reference evidence="4 5" key="1">
    <citation type="submission" date="2018-10" db="EMBL/GenBank/DDBJ databases">
        <title>Phylogenomics of Brevibacillus.</title>
        <authorList>
            <person name="Dunlap C."/>
        </authorList>
    </citation>
    <scope>NUCLEOTIDE SEQUENCE [LARGE SCALE GENOMIC DNA]</scope>
    <source>
        <strain evidence="4 5">JCM 12215</strain>
    </source>
</reference>
<dbReference type="InterPro" id="IPR000415">
    <property type="entry name" value="Nitroreductase-like"/>
</dbReference>
<dbReference type="EMBL" id="RHHR01000020">
    <property type="protein sequence ID" value="RNB73172.1"/>
    <property type="molecule type" value="Genomic_DNA"/>
</dbReference>
<dbReference type="Pfam" id="PF00881">
    <property type="entry name" value="Nitroreductase"/>
    <property type="match status" value="1"/>
</dbReference>
<evidence type="ECO:0000256" key="2">
    <source>
        <dbReference type="ARBA" id="ARBA00023002"/>
    </source>
</evidence>
<dbReference type="GO" id="GO:0016491">
    <property type="term" value="F:oxidoreductase activity"/>
    <property type="evidence" value="ECO:0007669"/>
    <property type="project" value="UniProtKB-KW"/>
</dbReference>
<evidence type="ECO:0000259" key="3">
    <source>
        <dbReference type="Pfam" id="PF00881"/>
    </source>
</evidence>
<sequence>MTKVYLPQVQENRQAGHDIDPVFLNRWSPRSYKTDAVPDEVLFSLFEAARWAPSGSNEQPWRFIFARTQEDRERFYPFIAEGNRAWCEKAPVLVLVLSKTISSRETHLRSHAFDAGAAWGYLALEATRQGLVTHAMGGFDPEKAREVLSIPAEYELHAVIAVGYQGEKEALSEAFQEREKPSSRRPLEETVFEGVFKEK</sequence>
<keyword evidence="5" id="KW-1185">Reference proteome</keyword>
<accession>A0A3M8CBQ3</accession>
<feature type="domain" description="Nitroreductase" evidence="3">
    <location>
        <begin position="25"/>
        <end position="83"/>
    </location>
</feature>
<evidence type="ECO:0000256" key="1">
    <source>
        <dbReference type="ARBA" id="ARBA00007118"/>
    </source>
</evidence>
<dbReference type="CDD" id="cd02138">
    <property type="entry name" value="TdsD-like"/>
    <property type="match status" value="1"/>
</dbReference>
<evidence type="ECO:0000313" key="5">
    <source>
        <dbReference type="Proteomes" id="UP000282028"/>
    </source>
</evidence>
<dbReference type="SUPFAM" id="SSF55469">
    <property type="entry name" value="FMN-dependent nitroreductase-like"/>
    <property type="match status" value="1"/>
</dbReference>
<evidence type="ECO:0000313" key="4">
    <source>
        <dbReference type="EMBL" id="RNB73172.1"/>
    </source>
</evidence>
<dbReference type="OrthoDB" id="9782629at2"/>
<dbReference type="Gene3D" id="3.40.109.10">
    <property type="entry name" value="NADH Oxidase"/>
    <property type="match status" value="1"/>
</dbReference>
<organism evidence="4 5">
    <name type="scientific">Brevibacillus invocatus</name>
    <dbReference type="NCBI Taxonomy" id="173959"/>
    <lineage>
        <taxon>Bacteria</taxon>
        <taxon>Bacillati</taxon>
        <taxon>Bacillota</taxon>
        <taxon>Bacilli</taxon>
        <taxon>Bacillales</taxon>
        <taxon>Paenibacillaceae</taxon>
        <taxon>Brevibacillus</taxon>
    </lineage>
</organism>
<comment type="caution">
    <text evidence="4">The sequence shown here is derived from an EMBL/GenBank/DDBJ whole genome shotgun (WGS) entry which is preliminary data.</text>
</comment>
<name>A0A3M8CBQ3_9BACL</name>
<protein>
    <submittedName>
        <fullName evidence="4">Nitroreductase family protein</fullName>
    </submittedName>
</protein>
<dbReference type="PANTHER" id="PTHR43673:SF10">
    <property type="entry name" value="NADH DEHYDROGENASE_NAD(P)H NITROREDUCTASE XCC3605-RELATED"/>
    <property type="match status" value="1"/>
</dbReference>
<dbReference type="AlphaFoldDB" id="A0A3M8CBQ3"/>
<dbReference type="Proteomes" id="UP000282028">
    <property type="component" value="Unassembled WGS sequence"/>
</dbReference>
<proteinExistence type="inferred from homology"/>